<evidence type="ECO:0000313" key="1">
    <source>
        <dbReference type="EMBL" id="OGK17708.1"/>
    </source>
</evidence>
<dbReference type="SUPFAM" id="SSF158446">
    <property type="entry name" value="IVS-encoded protein-like"/>
    <property type="match status" value="1"/>
</dbReference>
<name>A0A1F7GFI9_9BACT</name>
<dbReference type="AlphaFoldDB" id="A0A1F7GFI9"/>
<gene>
    <name evidence="1" type="ORF">A2866_06010</name>
</gene>
<comment type="caution">
    <text evidence="1">The sequence shown here is derived from an EMBL/GenBank/DDBJ whole genome shotgun (WGS) entry which is preliminary data.</text>
</comment>
<sequence>MNTSLTLETLEVFKLAKELSSTGWKIYQIIDWRKSKNTKDQFLDSTDSVGANVSEGYGRFHYLDRIKFLYNARGSLYESKYWFDLLNERSLISNDTLKKEYLQIYDGLKPKLNNFINSLYKNKDLHLTHNS</sequence>
<protein>
    <recommendedName>
        <fullName evidence="3">Four helix bundle protein</fullName>
    </recommendedName>
</protein>
<evidence type="ECO:0008006" key="3">
    <source>
        <dbReference type="Google" id="ProtNLM"/>
    </source>
</evidence>
<dbReference type="PANTHER" id="PTHR38471:SF2">
    <property type="entry name" value="FOUR HELIX BUNDLE PROTEIN"/>
    <property type="match status" value="1"/>
</dbReference>
<accession>A0A1F7GFI9</accession>
<dbReference type="Proteomes" id="UP000177026">
    <property type="component" value="Unassembled WGS sequence"/>
</dbReference>
<dbReference type="Gene3D" id="1.20.1440.60">
    <property type="entry name" value="23S rRNA-intervening sequence"/>
    <property type="match status" value="1"/>
</dbReference>
<dbReference type="NCBIfam" id="TIGR02436">
    <property type="entry name" value="four helix bundle protein"/>
    <property type="match status" value="1"/>
</dbReference>
<dbReference type="PANTHER" id="PTHR38471">
    <property type="entry name" value="FOUR HELIX BUNDLE PROTEIN"/>
    <property type="match status" value="1"/>
</dbReference>
<reference evidence="1 2" key="1">
    <citation type="journal article" date="2016" name="Nat. Commun.">
        <title>Thousands of microbial genomes shed light on interconnected biogeochemical processes in an aquifer system.</title>
        <authorList>
            <person name="Anantharaman K."/>
            <person name="Brown C.T."/>
            <person name="Hug L.A."/>
            <person name="Sharon I."/>
            <person name="Castelle C.J."/>
            <person name="Probst A.J."/>
            <person name="Thomas B.C."/>
            <person name="Singh A."/>
            <person name="Wilkins M.J."/>
            <person name="Karaoz U."/>
            <person name="Brodie E.L."/>
            <person name="Williams K.H."/>
            <person name="Hubbard S.S."/>
            <person name="Banfield J.F."/>
        </authorList>
    </citation>
    <scope>NUCLEOTIDE SEQUENCE [LARGE SCALE GENOMIC DNA]</scope>
</reference>
<evidence type="ECO:0000313" key="2">
    <source>
        <dbReference type="Proteomes" id="UP000177026"/>
    </source>
</evidence>
<dbReference type="InterPro" id="IPR036583">
    <property type="entry name" value="23S_rRNA_IVS_sf"/>
</dbReference>
<organism evidence="1 2">
    <name type="scientific">Candidatus Roizmanbacteria bacterium RIFCSPHIGHO2_01_FULL_39_8</name>
    <dbReference type="NCBI Taxonomy" id="1802033"/>
    <lineage>
        <taxon>Bacteria</taxon>
        <taxon>Candidatus Roizmaniibacteriota</taxon>
    </lineage>
</organism>
<dbReference type="EMBL" id="MFZI01000081">
    <property type="protein sequence ID" value="OGK17708.1"/>
    <property type="molecule type" value="Genomic_DNA"/>
</dbReference>
<proteinExistence type="predicted"/>
<dbReference type="InterPro" id="IPR012657">
    <property type="entry name" value="23S_rRNA-intervening_sequence"/>
</dbReference>
<dbReference type="Pfam" id="PF05635">
    <property type="entry name" value="23S_rRNA_IVP"/>
    <property type="match status" value="1"/>
</dbReference>